<dbReference type="EMBL" id="CAJNOM010000133">
    <property type="protein sequence ID" value="CAF1112987.1"/>
    <property type="molecule type" value="Genomic_DNA"/>
</dbReference>
<evidence type="ECO:0000313" key="2">
    <source>
        <dbReference type="Proteomes" id="UP000663832"/>
    </source>
</evidence>
<keyword evidence="2" id="KW-1185">Reference proteome</keyword>
<dbReference type="AlphaFoldDB" id="A0A814Q148"/>
<gene>
    <name evidence="1" type="ORF">QVE165_LOCUS20955</name>
</gene>
<evidence type="ECO:0000313" key="1">
    <source>
        <dbReference type="EMBL" id="CAF1112987.1"/>
    </source>
</evidence>
<organism evidence="1 2">
    <name type="scientific">Adineta steineri</name>
    <dbReference type="NCBI Taxonomy" id="433720"/>
    <lineage>
        <taxon>Eukaryota</taxon>
        <taxon>Metazoa</taxon>
        <taxon>Spiralia</taxon>
        <taxon>Gnathifera</taxon>
        <taxon>Rotifera</taxon>
        <taxon>Eurotatoria</taxon>
        <taxon>Bdelloidea</taxon>
        <taxon>Adinetida</taxon>
        <taxon>Adinetidae</taxon>
        <taxon>Adineta</taxon>
    </lineage>
</organism>
<reference evidence="1" key="1">
    <citation type="submission" date="2021-02" db="EMBL/GenBank/DDBJ databases">
        <authorList>
            <person name="Nowell W R."/>
        </authorList>
    </citation>
    <scope>NUCLEOTIDE SEQUENCE</scope>
</reference>
<proteinExistence type="predicted"/>
<dbReference type="Proteomes" id="UP000663832">
    <property type="component" value="Unassembled WGS sequence"/>
</dbReference>
<protein>
    <submittedName>
        <fullName evidence="1">Uncharacterized protein</fullName>
    </submittedName>
</protein>
<accession>A0A814Q148</accession>
<comment type="caution">
    <text evidence="1">The sequence shown here is derived from an EMBL/GenBank/DDBJ whole genome shotgun (WGS) entry which is preliminary data.</text>
</comment>
<sequence>MTVPCIIIGEDLFHHILTLRFISHSYIYDAFAYEHHSLSSIVCLYLQKGNFKSFGILTQRLLHIPVKNCQIIPHYGTPYGQYLKEALSLAQELNCHLHDLKLDFKRDVAIFYLEKS</sequence>
<name>A0A814Q148_9BILA</name>